<keyword evidence="4" id="KW-0238">DNA-binding</keyword>
<dbReference type="InterPro" id="IPR036388">
    <property type="entry name" value="WH-like_DNA-bd_sf"/>
</dbReference>
<dbReference type="InterPro" id="IPR039425">
    <property type="entry name" value="RNA_pol_sigma-70-like"/>
</dbReference>
<keyword evidence="3" id="KW-0731">Sigma factor</keyword>
<dbReference type="InterPro" id="IPR013249">
    <property type="entry name" value="RNA_pol_sigma70_r4_t2"/>
</dbReference>
<evidence type="ECO:0000256" key="1">
    <source>
        <dbReference type="ARBA" id="ARBA00010641"/>
    </source>
</evidence>
<name>A0ABX8B0G9_9BACT</name>
<dbReference type="PANTHER" id="PTHR43133">
    <property type="entry name" value="RNA POLYMERASE ECF-TYPE SIGMA FACTO"/>
    <property type="match status" value="1"/>
</dbReference>
<evidence type="ECO:0000313" key="8">
    <source>
        <dbReference type="EMBL" id="QUV93592.1"/>
    </source>
</evidence>
<dbReference type="SUPFAM" id="SSF88659">
    <property type="entry name" value="Sigma3 and sigma4 domains of RNA polymerase sigma factors"/>
    <property type="match status" value="1"/>
</dbReference>
<keyword evidence="9" id="KW-1185">Reference proteome</keyword>
<dbReference type="Proteomes" id="UP000677668">
    <property type="component" value="Chromosome 1"/>
</dbReference>
<protein>
    <submittedName>
        <fullName evidence="8">Sigma-70 family RNA polymerase sigma factor</fullName>
    </submittedName>
</protein>
<evidence type="ECO:0000259" key="6">
    <source>
        <dbReference type="Pfam" id="PF04542"/>
    </source>
</evidence>
<feature type="domain" description="RNA polymerase sigma factor 70 region 4 type 2" evidence="7">
    <location>
        <begin position="154"/>
        <end position="203"/>
    </location>
</feature>
<dbReference type="RefSeq" id="WP_211421960.1">
    <property type="nucleotide sequence ID" value="NZ_CP072642.1"/>
</dbReference>
<dbReference type="CDD" id="cd06171">
    <property type="entry name" value="Sigma70_r4"/>
    <property type="match status" value="1"/>
</dbReference>
<dbReference type="InterPro" id="IPR014284">
    <property type="entry name" value="RNA_pol_sigma-70_dom"/>
</dbReference>
<evidence type="ECO:0000256" key="3">
    <source>
        <dbReference type="ARBA" id="ARBA00023082"/>
    </source>
</evidence>
<evidence type="ECO:0000256" key="2">
    <source>
        <dbReference type="ARBA" id="ARBA00023015"/>
    </source>
</evidence>
<keyword evidence="5" id="KW-0804">Transcription</keyword>
<evidence type="ECO:0000256" key="5">
    <source>
        <dbReference type="ARBA" id="ARBA00023163"/>
    </source>
</evidence>
<keyword evidence="2" id="KW-0805">Transcription regulation</keyword>
<dbReference type="Gene3D" id="1.10.10.10">
    <property type="entry name" value="Winged helix-like DNA-binding domain superfamily/Winged helix DNA-binding domain"/>
    <property type="match status" value="1"/>
</dbReference>
<dbReference type="Pfam" id="PF08281">
    <property type="entry name" value="Sigma70_r4_2"/>
    <property type="match status" value="1"/>
</dbReference>
<dbReference type="InterPro" id="IPR013325">
    <property type="entry name" value="RNA_pol_sigma_r2"/>
</dbReference>
<organism evidence="8 9">
    <name type="scientific">Chloracidobacterium sp. N</name>
    <dbReference type="NCBI Taxonomy" id="2821540"/>
    <lineage>
        <taxon>Bacteria</taxon>
        <taxon>Pseudomonadati</taxon>
        <taxon>Acidobacteriota</taxon>
        <taxon>Terriglobia</taxon>
        <taxon>Terriglobales</taxon>
        <taxon>Acidobacteriaceae</taxon>
        <taxon>Chloracidobacterium</taxon>
        <taxon>Chloracidobacterium aggregatum</taxon>
    </lineage>
</organism>
<dbReference type="PANTHER" id="PTHR43133:SF8">
    <property type="entry name" value="RNA POLYMERASE SIGMA FACTOR HI_1459-RELATED"/>
    <property type="match status" value="1"/>
</dbReference>
<sequence>MSHLMSSALTYPVPGEIHRVVTVDAASDHELIAAVQAGDEQAFQEIVRRYRTPITNFIFRMLDDYDRAVELAQETFLRVYANVARYRATFHFSTYIYRIATNLAISELRQRRRRKLVSLFTPWARHEDEEETPLDIPDERPLQDADLIERERRAAVGRAIQTLPEKYRAALVLRDVEGLSYDEIAGILNISEGTVKSRINRARGLLRDKLRAYL</sequence>
<evidence type="ECO:0000313" key="9">
    <source>
        <dbReference type="Proteomes" id="UP000677668"/>
    </source>
</evidence>
<evidence type="ECO:0000259" key="7">
    <source>
        <dbReference type="Pfam" id="PF08281"/>
    </source>
</evidence>
<dbReference type="Gene3D" id="1.10.1740.10">
    <property type="match status" value="1"/>
</dbReference>
<dbReference type="InterPro" id="IPR013324">
    <property type="entry name" value="RNA_pol_sigma_r3/r4-like"/>
</dbReference>
<gene>
    <name evidence="8" type="ORF">J8C05_09460</name>
</gene>
<dbReference type="EMBL" id="CP072642">
    <property type="protein sequence ID" value="QUV93592.1"/>
    <property type="molecule type" value="Genomic_DNA"/>
</dbReference>
<reference evidence="8 9" key="1">
    <citation type="submission" date="2021-03" db="EMBL/GenBank/DDBJ databases">
        <title>Genomic and phenotypic characterization of Chloracidobacterium isolates provides evidence for multiple species.</title>
        <authorList>
            <person name="Saini M.K."/>
            <person name="Costas A.M.G."/>
            <person name="Tank M."/>
            <person name="Bryant D.A."/>
        </authorList>
    </citation>
    <scope>NUCLEOTIDE SEQUENCE [LARGE SCALE GENOMIC DNA]</scope>
    <source>
        <strain evidence="8 9">N</strain>
    </source>
</reference>
<evidence type="ECO:0000256" key="4">
    <source>
        <dbReference type="ARBA" id="ARBA00023125"/>
    </source>
</evidence>
<proteinExistence type="inferred from homology"/>
<dbReference type="SUPFAM" id="SSF88946">
    <property type="entry name" value="Sigma2 domain of RNA polymerase sigma factors"/>
    <property type="match status" value="1"/>
</dbReference>
<dbReference type="InterPro" id="IPR007627">
    <property type="entry name" value="RNA_pol_sigma70_r2"/>
</dbReference>
<comment type="similarity">
    <text evidence="1">Belongs to the sigma-70 factor family. ECF subfamily.</text>
</comment>
<feature type="domain" description="RNA polymerase sigma-70 region 2" evidence="6">
    <location>
        <begin position="46"/>
        <end position="114"/>
    </location>
</feature>
<accession>A0ABX8B0G9</accession>
<dbReference type="Pfam" id="PF04542">
    <property type="entry name" value="Sigma70_r2"/>
    <property type="match status" value="1"/>
</dbReference>
<dbReference type="NCBIfam" id="TIGR02937">
    <property type="entry name" value="sigma70-ECF"/>
    <property type="match status" value="1"/>
</dbReference>